<protein>
    <recommendedName>
        <fullName evidence="4">DNA polymerase III subunit alpha</fullName>
        <ecNumber evidence="3">2.7.7.7</ecNumber>
    </recommendedName>
</protein>
<dbReference type="GO" id="GO:0006260">
    <property type="term" value="P:DNA replication"/>
    <property type="evidence" value="ECO:0007669"/>
    <property type="project" value="UniProtKB-KW"/>
</dbReference>
<evidence type="ECO:0000313" key="13">
    <source>
        <dbReference type="Proteomes" id="UP000323521"/>
    </source>
</evidence>
<dbReference type="EC" id="2.7.7.7" evidence="3"/>
<evidence type="ECO:0000256" key="9">
    <source>
        <dbReference type="ARBA" id="ARBA00025611"/>
    </source>
</evidence>
<dbReference type="InterPro" id="IPR003141">
    <property type="entry name" value="Pol/His_phosphatase_N"/>
</dbReference>
<comment type="subcellular location">
    <subcellularLocation>
        <location evidence="1">Cytoplasm</location>
    </subcellularLocation>
</comment>
<dbReference type="Gene3D" id="1.10.10.1600">
    <property type="entry name" value="Bacterial DNA polymerase III alpha subunit, thumb domain"/>
    <property type="match status" value="1"/>
</dbReference>
<evidence type="ECO:0000256" key="1">
    <source>
        <dbReference type="ARBA" id="ARBA00004496"/>
    </source>
</evidence>
<evidence type="ECO:0000256" key="5">
    <source>
        <dbReference type="ARBA" id="ARBA00022679"/>
    </source>
</evidence>
<dbReference type="InterPro" id="IPR041931">
    <property type="entry name" value="DNA_pol3_alpha_thumb_dom"/>
</dbReference>
<dbReference type="InterPro" id="IPR011708">
    <property type="entry name" value="DNA_pol3_alpha_NTPase_dom"/>
</dbReference>
<dbReference type="Gene3D" id="1.10.150.870">
    <property type="match status" value="1"/>
</dbReference>
<organism evidence="12 13">
    <name type="scientific">Formimonas warabiya</name>
    <dbReference type="NCBI Taxonomy" id="1761012"/>
    <lineage>
        <taxon>Bacteria</taxon>
        <taxon>Bacillati</taxon>
        <taxon>Bacillota</taxon>
        <taxon>Clostridia</taxon>
        <taxon>Eubacteriales</taxon>
        <taxon>Peptococcaceae</taxon>
        <taxon>Candidatus Formimonas</taxon>
    </lineage>
</organism>
<keyword evidence="13" id="KW-1185">Reference proteome</keyword>
<evidence type="ECO:0000256" key="3">
    <source>
        <dbReference type="ARBA" id="ARBA00012417"/>
    </source>
</evidence>
<dbReference type="Pfam" id="PF02811">
    <property type="entry name" value="PHP"/>
    <property type="match status" value="1"/>
</dbReference>
<dbReference type="Pfam" id="PF14579">
    <property type="entry name" value="HHH_6"/>
    <property type="match status" value="1"/>
</dbReference>
<sequence>MDGASRIKKLVQRAKELDMPAVAITDHGVMYGVIDFYKEAKKSGIKPVIGCEVYVAQRTRFDREPKKDDSPYHLVLLAETQEGYQNLSKLVSFGFLEGFYYKPRVDKELLRQYHKGLIALSACLAGEIPQYLIQDQYEKAKSLAGEYQDIFGRGNFYLELQQHGIEDQTKVNLGISRIARELDIPLVATNDIHYVNKEDAVAQDVLLCIQTGKIRDEENRMRFPTEEFYLKSYQEMDLLFGEYPEALSNTLQIAERCQVDFEFNRLYLPDYQVPEGFSLHSFLESLCLKGAAERYPGLPASVRERLSYELDVIRQMDYPGYFLIVWDLVNFARENQIMVGPGRGSAAGSIVAYCLGITNIDPLKYELLFERFLNPERISMPDIDIDFCFERRGEVIDYLVQKYGTDRVAQIITFGTMAAKAAVRDVGRVLNIPYADVDRVAKLIPYDLGITIDKALDVSHDLGRLYEQESQVREIIDLARQLEGVPRHASTHAAGVVISRNRLIDHLPIQKLPDGAVTTQFTKETVEEIGLLKMDILGLRTLTVIRDALDNIKRNRNLTLDINAISLDDEKTYEMLSQGESTGVFQLESSGMKNILKNLKPERFEDIIAVNALYRPGPLGSGMVEDFINRKHGKTKTDYLHPDLKPILEETYGVILYQEQVMKIASALAGFSLGQADMLRRAMGKKKPEVIAGQRKNFLDGATKHQVSRETAGQIFDLMEYFAGYGFNKSHSAAYALVTCQTAYLKAHFPEEYMAALLTSIMDNMDRVPVYIEECRRMGIKILPPDINESLIDFTVVNNKIRFGLAAVKNVGRSAIENIITARTEEGKFVSLADFCARVPINKRVLESLIRCGAFDSLGWKRSQMLAVMETCLDLGHKRMQEKASGQISLFDMGMIQEKEQAAHVELPEIPEFPSRELLAMEKEMIGFYVSGHPLDGYSTSLGKEALHFIDSLAQLKDAEPVKLGGIINSVRQVVTRRGELMAQFSLEDFTGTVGCLAFPKTYERFRDLLQMDQVVLVEGRLNSQEEDLKVFCETIRVPSERAPAEGKESGARLYLRLKNGDDPAVLDQIQKMLHNYPGHIPVYLYFETTGKYVAVQDRYRITPSAQLMGSLEASFGKGNIILKQK</sequence>
<dbReference type="PANTHER" id="PTHR32294:SF0">
    <property type="entry name" value="DNA POLYMERASE III SUBUNIT ALPHA"/>
    <property type="match status" value="1"/>
</dbReference>
<feature type="domain" description="Polymerase/histidinol phosphatase N-terminal" evidence="11">
    <location>
        <begin position="1"/>
        <end position="57"/>
    </location>
</feature>
<reference evidence="12 13" key="1">
    <citation type="submission" date="2016-10" db="EMBL/GenBank/DDBJ databases">
        <title>Complete Genome Sequence of Peptococcaceae strain DCMF.</title>
        <authorList>
            <person name="Edwards R.J."/>
            <person name="Holland S.I."/>
            <person name="Deshpande N.P."/>
            <person name="Wong Y.K."/>
            <person name="Ertan H."/>
            <person name="Manefield M."/>
            <person name="Russell T.L."/>
            <person name="Lee M.J."/>
        </authorList>
    </citation>
    <scope>NUCLEOTIDE SEQUENCE [LARGE SCALE GENOMIC DNA]</scope>
    <source>
        <strain evidence="12 13">DCMF</strain>
    </source>
</reference>
<dbReference type="PANTHER" id="PTHR32294">
    <property type="entry name" value="DNA POLYMERASE III SUBUNIT ALPHA"/>
    <property type="match status" value="1"/>
</dbReference>
<dbReference type="AlphaFoldDB" id="A0A3G1L0Z3"/>
<evidence type="ECO:0000313" key="12">
    <source>
        <dbReference type="EMBL" id="ATW28299.1"/>
    </source>
</evidence>
<dbReference type="InterPro" id="IPR004013">
    <property type="entry name" value="PHP_dom"/>
</dbReference>
<keyword evidence="5" id="KW-0808">Transferase</keyword>
<dbReference type="GO" id="GO:0008408">
    <property type="term" value="F:3'-5' exonuclease activity"/>
    <property type="evidence" value="ECO:0007669"/>
    <property type="project" value="InterPro"/>
</dbReference>
<dbReference type="InterPro" id="IPR004805">
    <property type="entry name" value="DnaE2/DnaE/PolC"/>
</dbReference>
<gene>
    <name evidence="12" type="ORF">DCMF_01765</name>
</gene>
<evidence type="ECO:0000256" key="2">
    <source>
        <dbReference type="ARBA" id="ARBA00009496"/>
    </source>
</evidence>
<dbReference type="Pfam" id="PF01336">
    <property type="entry name" value="tRNA_anti-codon"/>
    <property type="match status" value="1"/>
</dbReference>
<comment type="catalytic activity">
    <reaction evidence="10">
        <text>DNA(n) + a 2'-deoxyribonucleoside 5'-triphosphate = DNA(n+1) + diphosphate</text>
        <dbReference type="Rhea" id="RHEA:22508"/>
        <dbReference type="Rhea" id="RHEA-COMP:17339"/>
        <dbReference type="Rhea" id="RHEA-COMP:17340"/>
        <dbReference type="ChEBI" id="CHEBI:33019"/>
        <dbReference type="ChEBI" id="CHEBI:61560"/>
        <dbReference type="ChEBI" id="CHEBI:173112"/>
        <dbReference type="EC" id="2.7.7.7"/>
    </reaction>
</comment>
<evidence type="ECO:0000256" key="7">
    <source>
        <dbReference type="ARBA" id="ARBA00022705"/>
    </source>
</evidence>
<evidence type="ECO:0000259" key="11">
    <source>
        <dbReference type="SMART" id="SM00481"/>
    </source>
</evidence>
<dbReference type="InterPro" id="IPR040982">
    <property type="entry name" value="DNA_pol3_finger"/>
</dbReference>
<proteinExistence type="inferred from homology"/>
<dbReference type="GO" id="GO:0003676">
    <property type="term" value="F:nucleic acid binding"/>
    <property type="evidence" value="ECO:0007669"/>
    <property type="project" value="InterPro"/>
</dbReference>
<dbReference type="CDD" id="cd04485">
    <property type="entry name" value="DnaE_OBF"/>
    <property type="match status" value="1"/>
</dbReference>
<dbReference type="NCBIfam" id="NF005298">
    <property type="entry name" value="PRK06826.1"/>
    <property type="match status" value="1"/>
</dbReference>
<dbReference type="Gene3D" id="3.20.20.140">
    <property type="entry name" value="Metal-dependent hydrolases"/>
    <property type="match status" value="1"/>
</dbReference>
<dbReference type="SUPFAM" id="SSF89550">
    <property type="entry name" value="PHP domain-like"/>
    <property type="match status" value="1"/>
</dbReference>
<name>A0A3G1L0Z3_FORW1</name>
<evidence type="ECO:0000256" key="8">
    <source>
        <dbReference type="ARBA" id="ARBA00022932"/>
    </source>
</evidence>
<evidence type="ECO:0000256" key="4">
    <source>
        <dbReference type="ARBA" id="ARBA00019114"/>
    </source>
</evidence>
<dbReference type="Pfam" id="PF17657">
    <property type="entry name" value="DNA_pol3_finger"/>
    <property type="match status" value="1"/>
</dbReference>
<comment type="function">
    <text evidence="9">DNA polymerase III is a complex, multichain enzyme responsible for most of the replicative synthesis in bacteria. This DNA polymerase also exhibits 3' to 5' exonuclease activity. The alpha chain is the DNA polymerase.</text>
</comment>
<keyword evidence="7" id="KW-0235">DNA replication</keyword>
<keyword evidence="8" id="KW-0239">DNA-directed DNA polymerase</keyword>
<dbReference type="KEGG" id="fwa:DCMF_01765"/>
<dbReference type="CDD" id="cd12113">
    <property type="entry name" value="PHP_PolIIIA_DnaE3"/>
    <property type="match status" value="1"/>
</dbReference>
<dbReference type="GO" id="GO:0005737">
    <property type="term" value="C:cytoplasm"/>
    <property type="evidence" value="ECO:0007669"/>
    <property type="project" value="UniProtKB-SubCell"/>
</dbReference>
<dbReference type="NCBIfam" id="NF004226">
    <property type="entry name" value="PRK05673.1"/>
    <property type="match status" value="1"/>
</dbReference>
<dbReference type="InterPro" id="IPR004365">
    <property type="entry name" value="NA-bd_OB_tRNA"/>
</dbReference>
<dbReference type="NCBIfam" id="TIGR00594">
    <property type="entry name" value="polc"/>
    <property type="match status" value="1"/>
</dbReference>
<accession>A0A3G1L0Z3</accession>
<dbReference type="Proteomes" id="UP000323521">
    <property type="component" value="Chromosome"/>
</dbReference>
<keyword evidence="6" id="KW-0548">Nucleotidyltransferase</keyword>
<dbReference type="InterPro" id="IPR016195">
    <property type="entry name" value="Pol/histidinol_Pase-like"/>
</dbReference>
<dbReference type="EMBL" id="CP017634">
    <property type="protein sequence ID" value="ATW28299.1"/>
    <property type="molecule type" value="Genomic_DNA"/>
</dbReference>
<dbReference type="Pfam" id="PF07733">
    <property type="entry name" value="DNA_pol3_alpha"/>
    <property type="match status" value="1"/>
</dbReference>
<evidence type="ECO:0000256" key="10">
    <source>
        <dbReference type="ARBA" id="ARBA00049244"/>
    </source>
</evidence>
<dbReference type="SMART" id="SM00481">
    <property type="entry name" value="POLIIIAc"/>
    <property type="match status" value="1"/>
</dbReference>
<evidence type="ECO:0000256" key="6">
    <source>
        <dbReference type="ARBA" id="ARBA00022695"/>
    </source>
</evidence>
<dbReference type="GO" id="GO:0003887">
    <property type="term" value="F:DNA-directed DNA polymerase activity"/>
    <property type="evidence" value="ECO:0007669"/>
    <property type="project" value="UniProtKB-KW"/>
</dbReference>
<comment type="similarity">
    <text evidence="2">Belongs to the DNA polymerase type-C family. DnaE subfamily.</text>
</comment>
<dbReference type="InterPro" id="IPR029460">
    <property type="entry name" value="DNAPol_HHH"/>
</dbReference>